<keyword evidence="5" id="KW-1185">Reference proteome</keyword>
<keyword evidence="1" id="KW-0560">Oxidoreductase</keyword>
<evidence type="ECO:0000313" key="4">
    <source>
        <dbReference type="EMBL" id="MFC5528842.1"/>
    </source>
</evidence>
<dbReference type="PANTHER" id="PTHR43818">
    <property type="entry name" value="BCDNA.GH03377"/>
    <property type="match status" value="1"/>
</dbReference>
<dbReference type="EMBL" id="JBHSNC010000013">
    <property type="protein sequence ID" value="MFC5528842.1"/>
    <property type="molecule type" value="Genomic_DNA"/>
</dbReference>
<reference evidence="5" key="1">
    <citation type="journal article" date="2019" name="Int. J. Syst. Evol. Microbiol.">
        <title>The Global Catalogue of Microorganisms (GCM) 10K type strain sequencing project: providing services to taxonomists for standard genome sequencing and annotation.</title>
        <authorList>
            <consortium name="The Broad Institute Genomics Platform"/>
            <consortium name="The Broad Institute Genome Sequencing Center for Infectious Disease"/>
            <person name="Wu L."/>
            <person name="Ma J."/>
        </authorList>
    </citation>
    <scope>NUCLEOTIDE SEQUENCE [LARGE SCALE GENOMIC DNA]</scope>
    <source>
        <strain evidence="5">CGMCC 1.18578</strain>
    </source>
</reference>
<feature type="domain" description="GFO/IDH/MocA-like oxidoreductase" evidence="3">
    <location>
        <begin position="137"/>
        <end position="274"/>
    </location>
</feature>
<name>A0ABW0QZ39_9BACL</name>
<accession>A0ABW0QZ39</accession>
<dbReference type="SUPFAM" id="SSF55347">
    <property type="entry name" value="Glyceraldehyde-3-phosphate dehydrogenase-like, C-terminal domain"/>
    <property type="match status" value="1"/>
</dbReference>
<evidence type="ECO:0000259" key="3">
    <source>
        <dbReference type="Pfam" id="PF22725"/>
    </source>
</evidence>
<evidence type="ECO:0000256" key="1">
    <source>
        <dbReference type="ARBA" id="ARBA00023002"/>
    </source>
</evidence>
<dbReference type="Pfam" id="PF22725">
    <property type="entry name" value="GFO_IDH_MocA_C3"/>
    <property type="match status" value="1"/>
</dbReference>
<protein>
    <submittedName>
        <fullName evidence="4">Gfo/Idh/MocA family protein</fullName>
    </submittedName>
</protein>
<dbReference type="InterPro" id="IPR050463">
    <property type="entry name" value="Gfo/Idh/MocA_oxidrdct_glycsds"/>
</dbReference>
<evidence type="ECO:0000313" key="5">
    <source>
        <dbReference type="Proteomes" id="UP001596108"/>
    </source>
</evidence>
<comment type="caution">
    <text evidence="4">The sequence shown here is derived from an EMBL/GenBank/DDBJ whole genome shotgun (WGS) entry which is preliminary data.</text>
</comment>
<sequence length="362" mass="39806">MMASNANRIGLIGLGDMANAHINGFKNHAPHMNITAICDVREAALAKTGDQLHIPESLRFADYRELIANDEVDTVISITPNALHAEIMELCLQAGKPFLSEKPFAMTMEEADRLLALYKDTPVPAMIGFGYRYTPAFRFARKLLSEGKIGNVRHFSVQYLQEWGSAAFDVPFVWRFDKKATGTGTLGDLGTHMIDLAHYLFGSFEELAARLVTLIEERKSLATGEPVQVEVDDLACFHALMKNGAVGTFQTTRNAIGSGNQLDISIYGDAGTIRASTEDPEHVVWIHQDGETGSRVEKRLSVPHSVKLSQWEDFARLLAGSPSDGLPGFMAGYESQQVLEAIVRSHEQKRTVTVGEEGADKQ</sequence>
<dbReference type="SUPFAM" id="SSF51735">
    <property type="entry name" value="NAD(P)-binding Rossmann-fold domains"/>
    <property type="match status" value="1"/>
</dbReference>
<gene>
    <name evidence="4" type="ORF">ACFPQ4_05145</name>
</gene>
<dbReference type="Gene3D" id="3.40.50.720">
    <property type="entry name" value="NAD(P)-binding Rossmann-like Domain"/>
    <property type="match status" value="1"/>
</dbReference>
<dbReference type="InterPro" id="IPR036291">
    <property type="entry name" value="NAD(P)-bd_dom_sf"/>
</dbReference>
<evidence type="ECO:0000259" key="2">
    <source>
        <dbReference type="Pfam" id="PF01408"/>
    </source>
</evidence>
<dbReference type="Pfam" id="PF01408">
    <property type="entry name" value="GFO_IDH_MocA"/>
    <property type="match status" value="1"/>
</dbReference>
<dbReference type="PANTHER" id="PTHR43818:SF11">
    <property type="entry name" value="BCDNA.GH03377"/>
    <property type="match status" value="1"/>
</dbReference>
<organism evidence="4 5">
    <name type="scientific">Cohnella yongneupensis</name>
    <dbReference type="NCBI Taxonomy" id="425006"/>
    <lineage>
        <taxon>Bacteria</taxon>
        <taxon>Bacillati</taxon>
        <taxon>Bacillota</taxon>
        <taxon>Bacilli</taxon>
        <taxon>Bacillales</taxon>
        <taxon>Paenibacillaceae</taxon>
        <taxon>Cohnella</taxon>
    </lineage>
</organism>
<dbReference type="InterPro" id="IPR000683">
    <property type="entry name" value="Gfo/Idh/MocA-like_OxRdtase_N"/>
</dbReference>
<dbReference type="InterPro" id="IPR055170">
    <property type="entry name" value="GFO_IDH_MocA-like_dom"/>
</dbReference>
<dbReference type="Gene3D" id="3.30.360.10">
    <property type="entry name" value="Dihydrodipicolinate Reductase, domain 2"/>
    <property type="match status" value="1"/>
</dbReference>
<dbReference type="RefSeq" id="WP_378110708.1">
    <property type="nucleotide sequence ID" value="NZ_JBHSNC010000013.1"/>
</dbReference>
<proteinExistence type="predicted"/>
<feature type="domain" description="Gfo/Idh/MocA-like oxidoreductase N-terminal" evidence="2">
    <location>
        <begin position="8"/>
        <end position="129"/>
    </location>
</feature>
<dbReference type="Proteomes" id="UP001596108">
    <property type="component" value="Unassembled WGS sequence"/>
</dbReference>